<evidence type="ECO:0000313" key="3">
    <source>
        <dbReference type="Proteomes" id="UP000664167"/>
    </source>
</evidence>
<protein>
    <submittedName>
        <fullName evidence="2">Uncharacterized protein</fullName>
    </submittedName>
</protein>
<sequence length="134" mass="14893">MPRSTLERITDREQTVAAEAERTRTEMEQLVGRLSKLEGELVELAIARKVVLALDQGEDGNARNPNVPDNPAYQHILAALGDAGTPWRVRDLCQALDLGIEPKHVEGMRFKLKRLVGHGLVTETEPGLFALHHQ</sequence>
<evidence type="ECO:0000256" key="1">
    <source>
        <dbReference type="SAM" id="Coils"/>
    </source>
</evidence>
<evidence type="ECO:0000313" key="2">
    <source>
        <dbReference type="EMBL" id="MBO0513040.1"/>
    </source>
</evidence>
<reference evidence="2" key="1">
    <citation type="submission" date="2021-03" db="EMBL/GenBank/DDBJ databases">
        <title>Streptomyces poriferae sp. nov., a novel marine sponge-derived Actinobacteria species with anti-MRSA activity.</title>
        <authorList>
            <person name="Sandoval-Powers M."/>
            <person name="Kralova S."/>
            <person name="Nguyen G.-S."/>
            <person name="Fawwal D."/>
            <person name="Degnes K."/>
            <person name="Klinkenberg G."/>
            <person name="Sletta H."/>
            <person name="Wentzel A."/>
            <person name="Liles M.R."/>
        </authorList>
    </citation>
    <scope>NUCLEOTIDE SEQUENCE</scope>
    <source>
        <strain evidence="2">DSM 41794</strain>
    </source>
</reference>
<feature type="coiled-coil region" evidence="1">
    <location>
        <begin position="20"/>
        <end position="47"/>
    </location>
</feature>
<accession>A0A939F653</accession>
<dbReference type="AlphaFoldDB" id="A0A939F653"/>
<name>A0A939F653_9ACTN</name>
<proteinExistence type="predicted"/>
<keyword evidence="3" id="KW-1185">Reference proteome</keyword>
<comment type="caution">
    <text evidence="2">The sequence shown here is derived from an EMBL/GenBank/DDBJ whole genome shotgun (WGS) entry which is preliminary data.</text>
</comment>
<gene>
    <name evidence="2" type="ORF">J0695_14675</name>
</gene>
<organism evidence="2 3">
    <name type="scientific">Streptomyces beijiangensis</name>
    <dbReference type="NCBI Taxonomy" id="163361"/>
    <lineage>
        <taxon>Bacteria</taxon>
        <taxon>Bacillati</taxon>
        <taxon>Actinomycetota</taxon>
        <taxon>Actinomycetes</taxon>
        <taxon>Kitasatosporales</taxon>
        <taxon>Streptomycetaceae</taxon>
        <taxon>Streptomyces</taxon>
    </lineage>
</organism>
<dbReference type="RefSeq" id="WP_206962466.1">
    <property type="nucleotide sequence ID" value="NZ_BAAAJJ010000010.1"/>
</dbReference>
<dbReference type="Proteomes" id="UP000664167">
    <property type="component" value="Unassembled WGS sequence"/>
</dbReference>
<dbReference type="EMBL" id="JAFLRJ010000131">
    <property type="protein sequence ID" value="MBO0513040.1"/>
    <property type="molecule type" value="Genomic_DNA"/>
</dbReference>
<keyword evidence="1" id="KW-0175">Coiled coil</keyword>